<organism evidence="1 2">
    <name type="scientific">Oncorhynchus kisutch</name>
    <name type="common">Coho salmon</name>
    <name type="synonym">Salmo kisutch</name>
    <dbReference type="NCBI Taxonomy" id="8019"/>
    <lineage>
        <taxon>Eukaryota</taxon>
        <taxon>Metazoa</taxon>
        <taxon>Chordata</taxon>
        <taxon>Craniata</taxon>
        <taxon>Vertebrata</taxon>
        <taxon>Euteleostomi</taxon>
        <taxon>Actinopterygii</taxon>
        <taxon>Neopterygii</taxon>
        <taxon>Teleostei</taxon>
        <taxon>Protacanthopterygii</taxon>
        <taxon>Salmoniformes</taxon>
        <taxon>Salmonidae</taxon>
        <taxon>Salmoninae</taxon>
        <taxon>Oncorhynchus</taxon>
    </lineage>
</organism>
<dbReference type="Proteomes" id="UP000694557">
    <property type="component" value="Unassembled WGS sequence"/>
</dbReference>
<name>A0A8C7L226_ONCKI</name>
<dbReference type="AlphaFoldDB" id="A0A8C7L226"/>
<proteinExistence type="predicted"/>
<sequence length="184" mass="20567">HPRSSLLPLIWRIHQTENIPGHPYCLNKKVNGLDGYKCTALQKWTRFAWNSSLSMWPSPTSWTGSAGAGPNAHDYSNDTPLSWAEGNLETIHVTNLNGQMPITCLVALLAWGLRVEQQECLELLCRAAGSFEILQGSRLKQPPICLKIWRVVLTIVLCCICPKHNTLYSGQNVNRLATFLAVLF</sequence>
<dbReference type="Ensembl" id="ENSOKIT00005118309.1">
    <property type="protein sequence ID" value="ENSOKIP00005110473.1"/>
    <property type="gene ID" value="ENSOKIG00005048259.1"/>
</dbReference>
<protein>
    <submittedName>
        <fullName evidence="1">Uncharacterized protein</fullName>
    </submittedName>
</protein>
<dbReference type="GeneTree" id="ENSGT01010000230234"/>
<reference evidence="1" key="2">
    <citation type="submission" date="2025-09" db="UniProtKB">
        <authorList>
            <consortium name="Ensembl"/>
        </authorList>
    </citation>
    <scope>IDENTIFICATION</scope>
</reference>
<keyword evidence="2" id="KW-1185">Reference proteome</keyword>
<reference evidence="1" key="1">
    <citation type="submission" date="2025-08" db="UniProtKB">
        <authorList>
            <consortium name="Ensembl"/>
        </authorList>
    </citation>
    <scope>IDENTIFICATION</scope>
</reference>
<evidence type="ECO:0000313" key="1">
    <source>
        <dbReference type="Ensembl" id="ENSOKIP00005110473.1"/>
    </source>
</evidence>
<accession>A0A8C7L226</accession>
<evidence type="ECO:0000313" key="2">
    <source>
        <dbReference type="Proteomes" id="UP000694557"/>
    </source>
</evidence>